<dbReference type="InterPro" id="IPR051343">
    <property type="entry name" value="G-type_lectin_kinases/EP1-like"/>
</dbReference>
<dbReference type="InterPro" id="IPR036426">
    <property type="entry name" value="Bulb-type_lectin_dom_sf"/>
</dbReference>
<dbReference type="SUPFAM" id="SSF51110">
    <property type="entry name" value="alpha-D-mannose-specific plant lectins"/>
    <property type="match status" value="1"/>
</dbReference>
<dbReference type="Proteomes" id="UP001237642">
    <property type="component" value="Unassembled WGS sequence"/>
</dbReference>
<dbReference type="FunFam" id="2.90.10.10:FF:000013">
    <property type="entry name" value="G-type lectin S-receptor-like serine/threonine-protein kinase LECRK1"/>
    <property type="match status" value="1"/>
</dbReference>
<evidence type="ECO:0000256" key="3">
    <source>
        <dbReference type="SAM" id="SignalP"/>
    </source>
</evidence>
<dbReference type="PROSITE" id="PS50927">
    <property type="entry name" value="BULB_LECTIN"/>
    <property type="match status" value="1"/>
</dbReference>
<feature type="signal peptide" evidence="3">
    <location>
        <begin position="1"/>
        <end position="22"/>
    </location>
</feature>
<keyword evidence="6" id="KW-1185">Reference proteome</keyword>
<gene>
    <name evidence="5" type="ORF">POM88_049384</name>
</gene>
<accession>A0AAD8GY40</accession>
<reference evidence="5" key="1">
    <citation type="submission" date="2023-02" db="EMBL/GenBank/DDBJ databases">
        <title>Genome of toxic invasive species Heracleum sosnowskyi carries increased number of genes despite the absence of recent whole-genome duplications.</title>
        <authorList>
            <person name="Schelkunov M."/>
            <person name="Shtratnikova V."/>
            <person name="Makarenko M."/>
            <person name="Klepikova A."/>
            <person name="Omelchenko D."/>
            <person name="Novikova G."/>
            <person name="Obukhova E."/>
            <person name="Bogdanov V."/>
            <person name="Penin A."/>
            <person name="Logacheva M."/>
        </authorList>
    </citation>
    <scope>NUCLEOTIDE SEQUENCE</scope>
    <source>
        <strain evidence="5">Hsosn_3</strain>
        <tissue evidence="5">Leaf</tissue>
    </source>
</reference>
<dbReference type="PANTHER" id="PTHR47976">
    <property type="entry name" value="G-TYPE LECTIN S-RECEPTOR-LIKE SERINE/THREONINE-PROTEIN KINASE SD2-5"/>
    <property type="match status" value="1"/>
</dbReference>
<protein>
    <submittedName>
        <fullName evidence="5">Bulb-type lectin domain-containing protein</fullName>
    </submittedName>
</protein>
<reference evidence="5" key="2">
    <citation type="submission" date="2023-05" db="EMBL/GenBank/DDBJ databases">
        <authorList>
            <person name="Schelkunov M.I."/>
        </authorList>
    </citation>
    <scope>NUCLEOTIDE SEQUENCE</scope>
    <source>
        <strain evidence="5">Hsosn_3</strain>
        <tissue evidence="5">Leaf</tissue>
    </source>
</reference>
<dbReference type="EMBL" id="JAUIZM010000011">
    <property type="protein sequence ID" value="KAK1356128.1"/>
    <property type="molecule type" value="Genomic_DNA"/>
</dbReference>
<evidence type="ECO:0000256" key="2">
    <source>
        <dbReference type="ARBA" id="ARBA00023180"/>
    </source>
</evidence>
<dbReference type="Gene3D" id="2.90.10.10">
    <property type="entry name" value="Bulb-type lectin domain"/>
    <property type="match status" value="1"/>
</dbReference>
<dbReference type="PANTHER" id="PTHR47976:SF15">
    <property type="entry name" value="G-TYPE LECTIN S-RECEPTOR-LIKE SERINE_THREONINE-PROTEIN KINASE RLK1"/>
    <property type="match status" value="1"/>
</dbReference>
<evidence type="ECO:0000259" key="4">
    <source>
        <dbReference type="PROSITE" id="PS50927"/>
    </source>
</evidence>
<feature type="chain" id="PRO_5041943312" evidence="3">
    <location>
        <begin position="23"/>
        <end position="153"/>
    </location>
</feature>
<evidence type="ECO:0000256" key="1">
    <source>
        <dbReference type="ARBA" id="ARBA00022729"/>
    </source>
</evidence>
<dbReference type="InterPro" id="IPR001480">
    <property type="entry name" value="Bulb-type_lectin_dom"/>
</dbReference>
<feature type="domain" description="Bulb-type lectin" evidence="4">
    <location>
        <begin position="25"/>
        <end position="147"/>
    </location>
</feature>
<proteinExistence type="predicted"/>
<comment type="caution">
    <text evidence="5">The sequence shown here is derived from an EMBL/GenBank/DDBJ whole genome shotgun (WGS) entry which is preliminary data.</text>
</comment>
<organism evidence="5 6">
    <name type="scientific">Heracleum sosnowskyi</name>
    <dbReference type="NCBI Taxonomy" id="360622"/>
    <lineage>
        <taxon>Eukaryota</taxon>
        <taxon>Viridiplantae</taxon>
        <taxon>Streptophyta</taxon>
        <taxon>Embryophyta</taxon>
        <taxon>Tracheophyta</taxon>
        <taxon>Spermatophyta</taxon>
        <taxon>Magnoliopsida</taxon>
        <taxon>eudicotyledons</taxon>
        <taxon>Gunneridae</taxon>
        <taxon>Pentapetalae</taxon>
        <taxon>asterids</taxon>
        <taxon>campanulids</taxon>
        <taxon>Apiales</taxon>
        <taxon>Apiaceae</taxon>
        <taxon>Apioideae</taxon>
        <taxon>apioid superclade</taxon>
        <taxon>Tordylieae</taxon>
        <taxon>Tordyliinae</taxon>
        <taxon>Heracleum</taxon>
    </lineage>
</organism>
<keyword evidence="2" id="KW-0325">Glycoprotein</keyword>
<name>A0AAD8GY40_9APIA</name>
<dbReference type="Pfam" id="PF01453">
    <property type="entry name" value="B_lectin"/>
    <property type="match status" value="1"/>
</dbReference>
<keyword evidence="1 3" id="KW-0732">Signal</keyword>
<dbReference type="AlphaFoldDB" id="A0AAD8GY40"/>
<sequence>MGNYSSYIPCILLFVLPYIVFAQGSGTLPVGWSLIAEGKATSWYSPSSDFALGFQKVQGKDQFLLSIWYARIPDKTIVWFVNDGTTVAAGSKVQLTADRGLVLSDSQGDELWRSDSFSGIATNGVLDDAGNFIIFSSDSTTLWDSFRKEASKS</sequence>
<evidence type="ECO:0000313" key="5">
    <source>
        <dbReference type="EMBL" id="KAK1356128.1"/>
    </source>
</evidence>
<dbReference type="SMART" id="SM00108">
    <property type="entry name" value="B_lectin"/>
    <property type="match status" value="1"/>
</dbReference>
<evidence type="ECO:0000313" key="6">
    <source>
        <dbReference type="Proteomes" id="UP001237642"/>
    </source>
</evidence>